<dbReference type="Gene3D" id="3.30.160.60">
    <property type="entry name" value="Classic Zinc Finger"/>
    <property type="match status" value="1"/>
</dbReference>
<evidence type="ECO:0000256" key="3">
    <source>
        <dbReference type="ARBA" id="ARBA00023172"/>
    </source>
</evidence>
<evidence type="ECO:0000313" key="8">
    <source>
        <dbReference type="EMBL" id="VUX22876.1"/>
    </source>
</evidence>
<dbReference type="Pfam" id="PF00589">
    <property type="entry name" value="Phage_integrase"/>
    <property type="match status" value="1"/>
</dbReference>
<evidence type="ECO:0000259" key="6">
    <source>
        <dbReference type="PROSITE" id="PS51898"/>
    </source>
</evidence>
<dbReference type="PROSITE" id="PS51898">
    <property type="entry name" value="TYR_RECOMBINASE"/>
    <property type="match status" value="1"/>
</dbReference>
<dbReference type="InterPro" id="IPR002104">
    <property type="entry name" value="Integrase_catalytic"/>
</dbReference>
<sequence>MKNDSIKRRDSKGRILRDGESQAPDGRYRYSYYVNGKQKNLYSWKLELHDKLPAGKRQCKSLREQEKELQLQQFQGIRQENMTVMELTERYVKIRDVSLKKTTQAGHKTALQLLKIYPFGNRKIGDVTMSEVKLFFLKLQEEGKKFASIRSVRGILRPAFQMAVDDNLILKNPIDFPLSSVVVNDSVTREAISNKDMLRFLRFVQHDIHFSRYYEAFYILFHTGMRISEFCGLTVKDIDLRERKINIDHQLIRWSDMKYGIESTKTNAGTRQLPMTEDVYQCFKTILEKREKRKIEPVIDGYRGFLYIDKNDMPMVALHWEKYMQHAREKYNSLFKIPLPTITPHVCRHTYCSNMAKAGMNPKTLQYLMGHSDIGVTLNTYTHLKFDDARDEVEKMAKNG</sequence>
<dbReference type="CDD" id="cd01189">
    <property type="entry name" value="INT_ICEBs1_C_like"/>
    <property type="match status" value="1"/>
</dbReference>
<dbReference type="InterPro" id="IPR013762">
    <property type="entry name" value="Integrase-like_cat_sf"/>
</dbReference>
<evidence type="ECO:0000256" key="5">
    <source>
        <dbReference type="SAM" id="MobiDB-lite"/>
    </source>
</evidence>
<dbReference type="InterPro" id="IPR050090">
    <property type="entry name" value="Tyrosine_recombinase_XerCD"/>
</dbReference>
<dbReference type="Gene3D" id="1.10.443.10">
    <property type="entry name" value="Intergrase catalytic core"/>
    <property type="match status" value="1"/>
</dbReference>
<dbReference type="Proteomes" id="UP000409147">
    <property type="component" value="Unassembled WGS sequence"/>
</dbReference>
<keyword evidence="3" id="KW-0233">DNA recombination</keyword>
<feature type="region of interest" description="Disordered" evidence="5">
    <location>
        <begin position="1"/>
        <end position="25"/>
    </location>
</feature>
<protein>
    <submittedName>
        <fullName evidence="8">Transposase from transposon Tn916</fullName>
    </submittedName>
</protein>
<dbReference type="GO" id="GO:0006310">
    <property type="term" value="P:DNA recombination"/>
    <property type="evidence" value="ECO:0007669"/>
    <property type="project" value="UniProtKB-KW"/>
</dbReference>
<dbReference type="InterPro" id="IPR016177">
    <property type="entry name" value="DNA-bd_dom_sf"/>
</dbReference>
<dbReference type="InterPro" id="IPR044068">
    <property type="entry name" value="CB"/>
</dbReference>
<comment type="similarity">
    <text evidence="1">Belongs to the 'phage' integrase family.</text>
</comment>
<dbReference type="InterPro" id="IPR010998">
    <property type="entry name" value="Integrase_recombinase_N"/>
</dbReference>
<name>A0A564UTH8_9FIRM</name>
<dbReference type="SUPFAM" id="SSF54171">
    <property type="entry name" value="DNA-binding domain"/>
    <property type="match status" value="1"/>
</dbReference>
<dbReference type="GO" id="GO:0003677">
    <property type="term" value="F:DNA binding"/>
    <property type="evidence" value="ECO:0007669"/>
    <property type="project" value="UniProtKB-UniRule"/>
</dbReference>
<reference evidence="8 9" key="1">
    <citation type="submission" date="2019-07" db="EMBL/GenBank/DDBJ databases">
        <authorList>
            <person name="Hibberd C M."/>
            <person name="Gehrig L. J."/>
            <person name="Chang H.-W."/>
            <person name="Venkatesh S."/>
        </authorList>
    </citation>
    <scope>NUCLEOTIDE SEQUENCE [LARGE SCALE GENOMIC DNA]</scope>
    <source>
        <strain evidence="8">Ruminococcus_obeum_SSTS_Bg7063</strain>
    </source>
</reference>
<dbReference type="PANTHER" id="PTHR30349:SF64">
    <property type="entry name" value="PROPHAGE INTEGRASE INTD-RELATED"/>
    <property type="match status" value="1"/>
</dbReference>
<dbReference type="Pfam" id="PF02920">
    <property type="entry name" value="Integrase_DNA"/>
    <property type="match status" value="1"/>
</dbReference>
<dbReference type="InterPro" id="IPR004191">
    <property type="entry name" value="Integrase_Tn916-type_DNA-bd_N"/>
</dbReference>
<accession>A0A564UTH8</accession>
<dbReference type="PANTHER" id="PTHR30349">
    <property type="entry name" value="PHAGE INTEGRASE-RELATED"/>
    <property type="match status" value="1"/>
</dbReference>
<feature type="compositionally biased region" description="Basic and acidic residues" evidence="5">
    <location>
        <begin position="1"/>
        <end position="20"/>
    </location>
</feature>
<keyword evidence="2 4" id="KW-0238">DNA-binding</keyword>
<dbReference type="InterPro" id="IPR011010">
    <property type="entry name" value="DNA_brk_join_enz"/>
</dbReference>
<feature type="domain" description="Tyr recombinase" evidence="6">
    <location>
        <begin position="187"/>
        <end position="394"/>
    </location>
</feature>
<dbReference type="SUPFAM" id="SSF56349">
    <property type="entry name" value="DNA breaking-rejoining enzymes"/>
    <property type="match status" value="1"/>
</dbReference>
<feature type="domain" description="Core-binding (CB)" evidence="7">
    <location>
        <begin position="82"/>
        <end position="164"/>
    </location>
</feature>
<gene>
    <name evidence="8" type="primary">Int-Tn_10</name>
    <name evidence="8" type="ORF">ROSSTS7063_03444</name>
</gene>
<dbReference type="Gene3D" id="1.10.150.130">
    <property type="match status" value="1"/>
</dbReference>
<evidence type="ECO:0000256" key="2">
    <source>
        <dbReference type="ARBA" id="ARBA00023125"/>
    </source>
</evidence>
<evidence type="ECO:0000256" key="4">
    <source>
        <dbReference type="PROSITE-ProRule" id="PRU01248"/>
    </source>
</evidence>
<evidence type="ECO:0000259" key="7">
    <source>
        <dbReference type="PROSITE" id="PS51900"/>
    </source>
</evidence>
<organism evidence="8 9">
    <name type="scientific">Blautia obeum</name>
    <dbReference type="NCBI Taxonomy" id="40520"/>
    <lineage>
        <taxon>Bacteria</taxon>
        <taxon>Bacillati</taxon>
        <taxon>Bacillota</taxon>
        <taxon>Clostridia</taxon>
        <taxon>Lachnospirales</taxon>
        <taxon>Lachnospiraceae</taxon>
        <taxon>Blautia</taxon>
    </lineage>
</organism>
<proteinExistence type="inferred from homology"/>
<dbReference type="RefSeq" id="WP_144369876.1">
    <property type="nucleotide sequence ID" value="NZ_CABHNB010000046.1"/>
</dbReference>
<dbReference type="PROSITE" id="PS51900">
    <property type="entry name" value="CB"/>
    <property type="match status" value="1"/>
</dbReference>
<dbReference type="EMBL" id="CABHNB010000046">
    <property type="protein sequence ID" value="VUX22876.1"/>
    <property type="molecule type" value="Genomic_DNA"/>
</dbReference>
<keyword evidence="9" id="KW-1185">Reference proteome</keyword>
<dbReference type="GO" id="GO:0008907">
    <property type="term" value="F:integrase activity"/>
    <property type="evidence" value="ECO:0007669"/>
    <property type="project" value="InterPro"/>
</dbReference>
<evidence type="ECO:0000256" key="1">
    <source>
        <dbReference type="ARBA" id="ARBA00008857"/>
    </source>
</evidence>
<dbReference type="AlphaFoldDB" id="A0A564UTH8"/>
<evidence type="ECO:0000313" key="9">
    <source>
        <dbReference type="Proteomes" id="UP000409147"/>
    </source>
</evidence>